<sequence length="191" mass="22637">MKNKVILTVILFIILLFCAFRGWDFFQKHNKNKEVLNNILYHQDYKVSAINNPVVIELFVSPNWIPFNEKKPLNINKKLMNMHDTNIILKEVWNRGNDIYFSFHTTYNLDDQSGYFLYNMKINGDGTFESTGSYSDFHIFDVNKHEIQLGETGWGPESDFSFSIEPEEYEKIKSGFYINYSGMMLYKYSRK</sequence>
<dbReference type="RefSeq" id="WP_036597914.1">
    <property type="nucleotide sequence ID" value="NZ_CP076607.1"/>
</dbReference>
<reference evidence="2 3" key="1">
    <citation type="submission" date="2016-10" db="EMBL/GenBank/DDBJ databases">
        <authorList>
            <person name="de Groot N.N."/>
        </authorList>
    </citation>
    <scope>NUCLEOTIDE SEQUENCE [LARGE SCALE GENOMIC DNA]</scope>
    <source>
        <strain evidence="2 3">CGMCC 1.10238</strain>
    </source>
</reference>
<dbReference type="OrthoDB" id="2734886at2"/>
<evidence type="ECO:0000313" key="1">
    <source>
        <dbReference type="EMBL" id="QWU16043.1"/>
    </source>
</evidence>
<dbReference type="EMBL" id="FODH01000002">
    <property type="protein sequence ID" value="SEN70703.1"/>
    <property type="molecule type" value="Genomic_DNA"/>
</dbReference>
<dbReference type="Proteomes" id="UP000198809">
    <property type="component" value="Unassembled WGS sequence"/>
</dbReference>
<accession>A0A1H8IPW1</accession>
<organism evidence="2 3">
    <name type="scientific">Paenibacillus sophorae</name>
    <dbReference type="NCBI Taxonomy" id="1333845"/>
    <lineage>
        <taxon>Bacteria</taxon>
        <taxon>Bacillati</taxon>
        <taxon>Bacillota</taxon>
        <taxon>Bacilli</taxon>
        <taxon>Bacillales</taxon>
        <taxon>Paenibacillaceae</taxon>
        <taxon>Paenibacillus</taxon>
    </lineage>
</organism>
<reference evidence="1 4" key="2">
    <citation type="submission" date="2021-06" db="EMBL/GenBank/DDBJ databases">
        <title>Whole genome sequence of Paenibacillus sophorae DSM23020 for comparative genomics.</title>
        <authorList>
            <person name="Kim M.-J."/>
            <person name="Lee G."/>
            <person name="Shin J.-H."/>
        </authorList>
    </citation>
    <scope>NUCLEOTIDE SEQUENCE [LARGE SCALE GENOMIC DNA]</scope>
    <source>
        <strain evidence="1 4">DSM 23020</strain>
    </source>
</reference>
<name>A0A1H8IPW1_9BACL</name>
<dbReference type="EMBL" id="CP076607">
    <property type="protein sequence ID" value="QWU16043.1"/>
    <property type="molecule type" value="Genomic_DNA"/>
</dbReference>
<evidence type="ECO:0000313" key="3">
    <source>
        <dbReference type="Proteomes" id="UP000198809"/>
    </source>
</evidence>
<gene>
    <name evidence="1" type="ORF">KP014_01810</name>
    <name evidence="2" type="ORF">SAMN04487895_102285</name>
</gene>
<dbReference type="AlphaFoldDB" id="A0A1H8IPW1"/>
<evidence type="ECO:0000313" key="2">
    <source>
        <dbReference type="EMBL" id="SEN70703.1"/>
    </source>
</evidence>
<dbReference type="STRING" id="1333845.SAMN04487895_102285"/>
<protein>
    <submittedName>
        <fullName evidence="2">Uncharacterized protein</fullName>
    </submittedName>
</protein>
<dbReference type="Proteomes" id="UP000683429">
    <property type="component" value="Chromosome"/>
</dbReference>
<keyword evidence="4" id="KW-1185">Reference proteome</keyword>
<evidence type="ECO:0000313" key="4">
    <source>
        <dbReference type="Proteomes" id="UP000683429"/>
    </source>
</evidence>
<proteinExistence type="predicted"/>